<keyword evidence="3" id="KW-1185">Reference proteome</keyword>
<dbReference type="RefSeq" id="WP_115962038.1">
    <property type="nucleotide sequence ID" value="NZ_CBCRVL010000012.1"/>
</dbReference>
<dbReference type="Pfam" id="PF00535">
    <property type="entry name" value="Glycos_transf_2"/>
    <property type="match status" value="1"/>
</dbReference>
<accession>A0A3D9CII7</accession>
<comment type="caution">
    <text evidence="2">The sequence shown here is derived from an EMBL/GenBank/DDBJ whole genome shotgun (WGS) entry which is preliminary data.</text>
</comment>
<dbReference type="InterPro" id="IPR001173">
    <property type="entry name" value="Glyco_trans_2-like"/>
</dbReference>
<dbReference type="GO" id="GO:0016758">
    <property type="term" value="F:hexosyltransferase activity"/>
    <property type="evidence" value="ECO:0007669"/>
    <property type="project" value="UniProtKB-ARBA"/>
</dbReference>
<organism evidence="2 3">
    <name type="scientific">Chryseobacterium flavum</name>
    <dbReference type="NCBI Taxonomy" id="415851"/>
    <lineage>
        <taxon>Bacteria</taxon>
        <taxon>Pseudomonadati</taxon>
        <taxon>Bacteroidota</taxon>
        <taxon>Flavobacteriia</taxon>
        <taxon>Flavobacteriales</taxon>
        <taxon>Weeksellaceae</taxon>
        <taxon>Chryseobacterium group</taxon>
        <taxon>Chryseobacterium</taxon>
    </lineage>
</organism>
<dbReference type="SUPFAM" id="SSF53448">
    <property type="entry name" value="Nucleotide-diphospho-sugar transferases"/>
    <property type="match status" value="1"/>
</dbReference>
<feature type="domain" description="Glycosyltransferase 2-like" evidence="1">
    <location>
        <begin position="5"/>
        <end position="130"/>
    </location>
</feature>
<dbReference type="InterPro" id="IPR029044">
    <property type="entry name" value="Nucleotide-diphossugar_trans"/>
</dbReference>
<dbReference type="AlphaFoldDB" id="A0A3D9CII7"/>
<gene>
    <name evidence="2" type="ORF">DRF59_15340</name>
</gene>
<dbReference type="CDD" id="cd00761">
    <property type="entry name" value="Glyco_tranf_GTA_type"/>
    <property type="match status" value="1"/>
</dbReference>
<dbReference type="EMBL" id="QNUE01000013">
    <property type="protein sequence ID" value="REC65554.1"/>
    <property type="molecule type" value="Genomic_DNA"/>
</dbReference>
<dbReference type="PANTHER" id="PTHR22916">
    <property type="entry name" value="GLYCOSYLTRANSFERASE"/>
    <property type="match status" value="1"/>
</dbReference>
<dbReference type="PANTHER" id="PTHR22916:SF3">
    <property type="entry name" value="UDP-GLCNAC:BETAGAL BETA-1,3-N-ACETYLGLUCOSAMINYLTRANSFERASE-LIKE PROTEIN 1"/>
    <property type="match status" value="1"/>
</dbReference>
<sequence length="270" mass="31684">MTEVTIAIPFYNAEEYLEQAILSVLSQTYKDFVLLLIDDGSTDSSLKIAQKYQNDERIRILSDGKNLNLGNRLNQIPFIAETEFLARMDADDIMHPKRIEHQLKILKSNPEIDVLGSNIYSIDEDDNVTGKRIDISDDQLVCTHTFSHPTIMAKTIWFKNNPYDVNAVRIEDAELWLRTADKYIFKVIGEPLLFYREIGDKYYKKYLKGLPGVWYMIKKHKFSKDYCIFSAKYLLSCIVYFVFDLFGNESFLIQNRNDIKIEKKNYKFYI</sequence>
<evidence type="ECO:0000313" key="3">
    <source>
        <dbReference type="Proteomes" id="UP000256769"/>
    </source>
</evidence>
<protein>
    <submittedName>
        <fullName evidence="2">Glycosyl transferase family 2</fullName>
    </submittedName>
</protein>
<dbReference type="Proteomes" id="UP000256769">
    <property type="component" value="Unassembled WGS sequence"/>
</dbReference>
<keyword evidence="2" id="KW-0808">Transferase</keyword>
<evidence type="ECO:0000313" key="2">
    <source>
        <dbReference type="EMBL" id="REC65554.1"/>
    </source>
</evidence>
<dbReference type="Gene3D" id="3.90.550.10">
    <property type="entry name" value="Spore Coat Polysaccharide Biosynthesis Protein SpsA, Chain A"/>
    <property type="match status" value="1"/>
</dbReference>
<dbReference type="OrthoDB" id="9815829at2"/>
<evidence type="ECO:0000259" key="1">
    <source>
        <dbReference type="Pfam" id="PF00535"/>
    </source>
</evidence>
<name>A0A3D9CII7_9FLAO</name>
<proteinExistence type="predicted"/>
<reference evidence="2 3" key="1">
    <citation type="journal article" date="2007" name="Int. J. Syst. Evol. Microbiol.">
        <title>Chryseobacterium flavum sp. nov., isolated from polluted soil.</title>
        <authorList>
            <person name="Zhou Y."/>
            <person name="Dong J."/>
            <person name="Wang X."/>
            <person name="Huang X."/>
            <person name="Zhang K.Y."/>
            <person name="Zhang Y.Q."/>
            <person name="Guo Y.F."/>
            <person name="Lai R."/>
            <person name="Li W.J."/>
        </authorList>
    </citation>
    <scope>NUCLEOTIDE SEQUENCE [LARGE SCALE GENOMIC DNA]</scope>
    <source>
        <strain evidence="2 3">KCTC 12877</strain>
    </source>
</reference>